<dbReference type="AlphaFoldDB" id="A0A3N0EF29"/>
<evidence type="ECO:0000259" key="2">
    <source>
        <dbReference type="SMART" id="SM00382"/>
    </source>
</evidence>
<name>A0A3N0EF29_9ACTN</name>
<dbReference type="SUPFAM" id="SSF52540">
    <property type="entry name" value="P-loop containing nucleoside triphosphate hydrolases"/>
    <property type="match status" value="1"/>
</dbReference>
<dbReference type="EMBL" id="RJMB01000003">
    <property type="protein sequence ID" value="RNL86466.1"/>
    <property type="molecule type" value="Genomic_DNA"/>
</dbReference>
<dbReference type="Pfam" id="PF07728">
    <property type="entry name" value="AAA_5"/>
    <property type="match status" value="1"/>
</dbReference>
<dbReference type="InterPro" id="IPR011704">
    <property type="entry name" value="ATPase_dyneun-rel_AAA"/>
</dbReference>
<feature type="domain" description="AAA+ ATPase" evidence="2">
    <location>
        <begin position="107"/>
        <end position="299"/>
    </location>
</feature>
<dbReference type="SMART" id="SM00382">
    <property type="entry name" value="AAA"/>
    <property type="match status" value="1"/>
</dbReference>
<dbReference type="InterPro" id="IPR027417">
    <property type="entry name" value="P-loop_NTPase"/>
</dbReference>
<dbReference type="Proteomes" id="UP000269198">
    <property type="component" value="Unassembled WGS sequence"/>
</dbReference>
<evidence type="ECO:0000313" key="3">
    <source>
        <dbReference type="EMBL" id="RNL86466.1"/>
    </source>
</evidence>
<dbReference type="GO" id="GO:0005524">
    <property type="term" value="F:ATP binding"/>
    <property type="evidence" value="ECO:0007669"/>
    <property type="project" value="InterPro"/>
</dbReference>
<accession>A0A3N0EF29</accession>
<proteinExistence type="predicted"/>
<comment type="caution">
    <text evidence="3">The sequence shown here is derived from an EMBL/GenBank/DDBJ whole genome shotgun (WGS) entry which is preliminary data.</text>
</comment>
<dbReference type="Gene3D" id="3.40.50.300">
    <property type="entry name" value="P-loop containing nucleotide triphosphate hydrolases"/>
    <property type="match status" value="1"/>
</dbReference>
<evidence type="ECO:0000256" key="1">
    <source>
        <dbReference type="SAM" id="MobiDB-lite"/>
    </source>
</evidence>
<organism evidence="3 4">
    <name type="scientific">Halostreptopolyspora alba</name>
    <dbReference type="NCBI Taxonomy" id="2487137"/>
    <lineage>
        <taxon>Bacteria</taxon>
        <taxon>Bacillati</taxon>
        <taxon>Actinomycetota</taxon>
        <taxon>Actinomycetes</taxon>
        <taxon>Streptosporangiales</taxon>
        <taxon>Nocardiopsidaceae</taxon>
        <taxon>Halostreptopolyspora</taxon>
    </lineage>
</organism>
<sequence length="379" mass="41836">MTPSAASPVPDPEWSPTSGESGDGSPRPQWWIYRGTGTPNPYLTSLRERLPDPPPWRSFDGGPDQPDPPPDDHESTRVLGATTATMSRPLAEHEVRVIDAVNAALLLRRPLLVTGDPGVGKSALAHRVSRELGLGRVLRWSITSRSDLRSGLYEYDPIARIHDISADAAATPGAGESVDRPIGDYLRLGPLGTALLPHRLPRVLLIDEFDKSDTDLADDLLDVLETGTYRIPELARLRSARPEVTVPTDDPGRTATVHEGVVRCHEFPFIVITSNGERPLPPAFRRRCLPVRLERPTAEELADMVSAHFVGRDRARDRELITQFLRRCDEVNGLSIDQLLNSVHLASSDVHAHATSLEPDAWNRILDLVWQRLTEAGNE</sequence>
<keyword evidence="4" id="KW-1185">Reference proteome</keyword>
<dbReference type="GO" id="GO:0016887">
    <property type="term" value="F:ATP hydrolysis activity"/>
    <property type="evidence" value="ECO:0007669"/>
    <property type="project" value="InterPro"/>
</dbReference>
<protein>
    <submittedName>
        <fullName evidence="3">AAA family ATPase</fullName>
    </submittedName>
</protein>
<feature type="region of interest" description="Disordered" evidence="1">
    <location>
        <begin position="1"/>
        <end position="76"/>
    </location>
</feature>
<gene>
    <name evidence="3" type="ORF">EFW17_04485</name>
</gene>
<dbReference type="RefSeq" id="WP_123199991.1">
    <property type="nucleotide sequence ID" value="NZ_RJMB01000003.1"/>
</dbReference>
<reference evidence="3 4" key="1">
    <citation type="submission" date="2018-11" db="EMBL/GenBank/DDBJ databases">
        <title>The genome draft of YIM 96095.</title>
        <authorList>
            <person name="Tang S.-K."/>
            <person name="Chunyu W.-X."/>
            <person name="Feng Y.-Z."/>
        </authorList>
    </citation>
    <scope>NUCLEOTIDE SEQUENCE [LARGE SCALE GENOMIC DNA]</scope>
    <source>
        <strain evidence="3 4">YIM 96095</strain>
    </source>
</reference>
<dbReference type="OrthoDB" id="9783370at2"/>
<dbReference type="InterPro" id="IPR003593">
    <property type="entry name" value="AAA+_ATPase"/>
</dbReference>
<evidence type="ECO:0000313" key="4">
    <source>
        <dbReference type="Proteomes" id="UP000269198"/>
    </source>
</evidence>